<dbReference type="PANTHER" id="PTHR30619:SF7">
    <property type="entry name" value="BETA-LACTAMASE DOMAIN PROTEIN"/>
    <property type="match status" value="1"/>
</dbReference>
<evidence type="ECO:0000256" key="4">
    <source>
        <dbReference type="ARBA" id="ARBA00022989"/>
    </source>
</evidence>
<feature type="transmembrane region" description="Helical" evidence="6">
    <location>
        <begin position="7"/>
        <end position="25"/>
    </location>
</feature>
<evidence type="ECO:0000256" key="5">
    <source>
        <dbReference type="ARBA" id="ARBA00023136"/>
    </source>
</evidence>
<proteinExistence type="predicted"/>
<reference evidence="9 10" key="1">
    <citation type="journal article" date="2016" name="Nat. Commun.">
        <title>Thousands of microbial genomes shed light on interconnected biogeochemical processes in an aquifer system.</title>
        <authorList>
            <person name="Anantharaman K."/>
            <person name="Brown C.T."/>
            <person name="Hug L.A."/>
            <person name="Sharon I."/>
            <person name="Castelle C.J."/>
            <person name="Probst A.J."/>
            <person name="Thomas B.C."/>
            <person name="Singh A."/>
            <person name="Wilkins M.J."/>
            <person name="Karaoz U."/>
            <person name="Brodie E.L."/>
            <person name="Williams K.H."/>
            <person name="Hubbard S.S."/>
            <person name="Banfield J.F."/>
        </authorList>
    </citation>
    <scope>NUCLEOTIDE SEQUENCE [LARGE SCALE GENOMIC DNA]</scope>
</reference>
<feature type="transmembrane region" description="Helical" evidence="6">
    <location>
        <begin position="56"/>
        <end position="76"/>
    </location>
</feature>
<feature type="transmembrane region" description="Helical" evidence="6">
    <location>
        <begin position="257"/>
        <end position="278"/>
    </location>
</feature>
<dbReference type="GO" id="GO:0005886">
    <property type="term" value="C:plasma membrane"/>
    <property type="evidence" value="ECO:0007669"/>
    <property type="project" value="UniProtKB-SubCell"/>
</dbReference>
<feature type="transmembrane region" description="Helical" evidence="6">
    <location>
        <begin position="197"/>
        <end position="216"/>
    </location>
</feature>
<comment type="caution">
    <text evidence="9">The sequence shown here is derived from an EMBL/GenBank/DDBJ whole genome shotgun (WGS) entry which is preliminary data.</text>
</comment>
<evidence type="ECO:0000256" key="3">
    <source>
        <dbReference type="ARBA" id="ARBA00022692"/>
    </source>
</evidence>
<dbReference type="EMBL" id="MGIP01000011">
    <property type="protein sequence ID" value="OGM91211.1"/>
    <property type="molecule type" value="Genomic_DNA"/>
</dbReference>
<dbReference type="STRING" id="1802555.A2755_02300"/>
<feature type="transmembrane region" description="Helical" evidence="6">
    <location>
        <begin position="440"/>
        <end position="457"/>
    </location>
</feature>
<name>A0A1F8DRG1_9BACT</name>
<dbReference type="AlphaFoldDB" id="A0A1F8DRG1"/>
<protein>
    <recommendedName>
        <fullName evidence="11">ComEC/Rec2-related protein domain-containing protein</fullName>
    </recommendedName>
</protein>
<evidence type="ECO:0000313" key="9">
    <source>
        <dbReference type="EMBL" id="OGM91211.1"/>
    </source>
</evidence>
<sequence length="469" mass="51264">MRLLKSHILFTICLGIIVGIALRVYEVVFVFVVLVSVLGILMGLFTYLVSKHAYAVCVGIGCVCVLLGFVYAHFWADRTYEPLPLGAEISIEGTVRSYPRLSEFGKGFILSTRHGNAQVYMPFSQEVEYGDRFVLSGVPEALGETQQYLTKDLVQGIVKSPRVITYTKGDPSPMRILFKVRTSIRDTFVKILSYDQASLATGLLIGGGSVAFSPELKTAMQNSGTTHIVALSGYNISMISIWLFGLLGMFLKRNTTFWATIIILLVFTLMTGAEASIVRAAIMGMLMISSQYLGRVYDFRQSAVAVGCMMLVASPYAIRYDAGFTLSFLSLFGIVYIAPLLVKLTHCKVLAETLAAQMAVMPVLVFLFDGFSPVGVLANVLILPLVPLVMGISFCVGIVGIVSVTIGSIASLAVQPALAYMLEVIQVFGSFERVPWTKSILVTIVYYAACIGLAAYARKKKLWYEFSLS</sequence>
<feature type="domain" description="ComEC/Rec2-related protein" evidence="7">
    <location>
        <begin position="207"/>
        <end position="455"/>
    </location>
</feature>
<dbReference type="NCBIfam" id="TIGR00360">
    <property type="entry name" value="ComEC_N-term"/>
    <property type="match status" value="1"/>
</dbReference>
<feature type="transmembrane region" description="Helical" evidence="6">
    <location>
        <begin position="31"/>
        <end position="49"/>
    </location>
</feature>
<feature type="transmembrane region" description="Helical" evidence="6">
    <location>
        <begin position="380"/>
        <end position="402"/>
    </location>
</feature>
<evidence type="ECO:0000259" key="8">
    <source>
        <dbReference type="Pfam" id="PF13567"/>
    </source>
</evidence>
<evidence type="ECO:0000256" key="6">
    <source>
        <dbReference type="SAM" id="Phobius"/>
    </source>
</evidence>
<feature type="transmembrane region" description="Helical" evidence="6">
    <location>
        <begin position="324"/>
        <end position="342"/>
    </location>
</feature>
<feature type="transmembrane region" description="Helical" evidence="6">
    <location>
        <begin position="299"/>
        <end position="318"/>
    </location>
</feature>
<feature type="transmembrane region" description="Helical" evidence="6">
    <location>
        <begin position="228"/>
        <end position="251"/>
    </location>
</feature>
<comment type="subcellular location">
    <subcellularLocation>
        <location evidence="1">Cell membrane</location>
        <topology evidence="1">Multi-pass membrane protein</topology>
    </subcellularLocation>
</comment>
<dbReference type="Pfam" id="PF13567">
    <property type="entry name" value="DUF4131"/>
    <property type="match status" value="1"/>
</dbReference>
<dbReference type="Proteomes" id="UP000177029">
    <property type="component" value="Unassembled WGS sequence"/>
</dbReference>
<evidence type="ECO:0000256" key="1">
    <source>
        <dbReference type="ARBA" id="ARBA00004651"/>
    </source>
</evidence>
<evidence type="ECO:0008006" key="11">
    <source>
        <dbReference type="Google" id="ProtNLM"/>
    </source>
</evidence>
<dbReference type="InterPro" id="IPR025405">
    <property type="entry name" value="DUF4131"/>
</dbReference>
<dbReference type="PANTHER" id="PTHR30619">
    <property type="entry name" value="DNA INTERNALIZATION/COMPETENCE PROTEIN COMEC/REC2"/>
    <property type="match status" value="1"/>
</dbReference>
<keyword evidence="3 6" id="KW-0812">Transmembrane</keyword>
<keyword evidence="5 6" id="KW-0472">Membrane</keyword>
<evidence type="ECO:0000313" key="10">
    <source>
        <dbReference type="Proteomes" id="UP000177029"/>
    </source>
</evidence>
<feature type="transmembrane region" description="Helical" evidence="6">
    <location>
        <begin position="409"/>
        <end position="428"/>
    </location>
</feature>
<accession>A0A1F8DRG1</accession>
<feature type="domain" description="DUF4131" evidence="8">
    <location>
        <begin position="31"/>
        <end position="140"/>
    </location>
</feature>
<dbReference type="InterPro" id="IPR052159">
    <property type="entry name" value="Competence_DNA_uptake"/>
</dbReference>
<gene>
    <name evidence="9" type="ORF">A2755_02300</name>
</gene>
<dbReference type="Pfam" id="PF03772">
    <property type="entry name" value="Competence"/>
    <property type="match status" value="1"/>
</dbReference>
<dbReference type="InterPro" id="IPR004477">
    <property type="entry name" value="ComEC_N"/>
</dbReference>
<evidence type="ECO:0000259" key="7">
    <source>
        <dbReference type="Pfam" id="PF03772"/>
    </source>
</evidence>
<keyword evidence="2" id="KW-1003">Cell membrane</keyword>
<evidence type="ECO:0000256" key="2">
    <source>
        <dbReference type="ARBA" id="ARBA00022475"/>
    </source>
</evidence>
<organism evidence="9 10">
    <name type="scientific">Candidatus Wolfebacteria bacterium RIFCSPHIGHO2_01_FULL_48_22</name>
    <dbReference type="NCBI Taxonomy" id="1802555"/>
    <lineage>
        <taxon>Bacteria</taxon>
        <taxon>Candidatus Wolfeibacteriota</taxon>
    </lineage>
</organism>
<keyword evidence="4 6" id="KW-1133">Transmembrane helix</keyword>
<feature type="transmembrane region" description="Helical" evidence="6">
    <location>
        <begin position="349"/>
        <end position="368"/>
    </location>
</feature>